<sequence>RPDRVQVVIGLLMRQDGIPIAHEVLPGNTPDIEAFLGIIKRCKHRFNIRR</sequence>
<evidence type="ECO:0000313" key="2">
    <source>
        <dbReference type="Proteomes" id="UP000197032"/>
    </source>
</evidence>
<evidence type="ECO:0008006" key="3">
    <source>
        <dbReference type="Google" id="ProtNLM"/>
    </source>
</evidence>
<evidence type="ECO:0000313" key="1">
    <source>
        <dbReference type="EMBL" id="GAW93922.1"/>
    </source>
</evidence>
<feature type="non-terminal residue" evidence="1">
    <location>
        <position position="1"/>
    </location>
</feature>
<protein>
    <recommendedName>
        <fullName evidence="3">Transposase</fullName>
    </recommendedName>
</protein>
<keyword evidence="2" id="KW-1185">Reference proteome</keyword>
<reference evidence="2" key="1">
    <citation type="journal article" date="2017" name="Appl. Environ. Microbiol.">
        <title>Genomic analysis of Calderihabitans maritimus KKC1, a thermophilic hydrogenogenic carboxydotrophic bacterium isolated from marine sediment.</title>
        <authorList>
            <person name="Omae K."/>
            <person name="Yoneda Y."/>
            <person name="Fukuyama Y."/>
            <person name="Yoshida T."/>
            <person name="Sako Y."/>
        </authorList>
    </citation>
    <scope>NUCLEOTIDE SEQUENCE [LARGE SCALE GENOMIC DNA]</scope>
    <source>
        <strain evidence="2">KKC1</strain>
    </source>
</reference>
<dbReference type="Proteomes" id="UP000197032">
    <property type="component" value="Unassembled WGS sequence"/>
</dbReference>
<comment type="caution">
    <text evidence="1">The sequence shown here is derived from an EMBL/GenBank/DDBJ whole genome shotgun (WGS) entry which is preliminary data.</text>
</comment>
<accession>A0A1Z5HWK9</accession>
<dbReference type="AlphaFoldDB" id="A0A1Z5HWK9"/>
<feature type="non-terminal residue" evidence="1">
    <location>
        <position position="50"/>
    </location>
</feature>
<organism evidence="1 2">
    <name type="scientific">Calderihabitans maritimus</name>
    <dbReference type="NCBI Taxonomy" id="1246530"/>
    <lineage>
        <taxon>Bacteria</taxon>
        <taxon>Bacillati</taxon>
        <taxon>Bacillota</taxon>
        <taxon>Clostridia</taxon>
        <taxon>Neomoorellales</taxon>
        <taxon>Calderihabitantaceae</taxon>
        <taxon>Calderihabitans</taxon>
    </lineage>
</organism>
<proteinExistence type="predicted"/>
<gene>
    <name evidence="1" type="ORF">KKC1_30430</name>
</gene>
<dbReference type="EMBL" id="BDGJ01000190">
    <property type="protein sequence ID" value="GAW93922.1"/>
    <property type="molecule type" value="Genomic_DNA"/>
</dbReference>
<name>A0A1Z5HWK9_9FIRM</name>